<evidence type="ECO:0000313" key="9">
    <source>
        <dbReference type="Proteomes" id="UP000590511"/>
    </source>
</evidence>
<feature type="transmembrane region" description="Helical" evidence="5">
    <location>
        <begin position="359"/>
        <end position="388"/>
    </location>
</feature>
<dbReference type="RefSeq" id="WP_188122181.1">
    <property type="nucleotide sequence ID" value="NZ_BOMP01000150.1"/>
</dbReference>
<evidence type="ECO:0000256" key="1">
    <source>
        <dbReference type="ARBA" id="ARBA00004141"/>
    </source>
</evidence>
<accession>A0A7W7HG63</accession>
<keyword evidence="10" id="KW-1185">Reference proteome</keyword>
<reference evidence="8 9" key="1">
    <citation type="submission" date="2020-08" db="EMBL/GenBank/DDBJ databases">
        <title>Sequencing the genomes of 1000 actinobacteria strains.</title>
        <authorList>
            <person name="Klenk H.-P."/>
        </authorList>
    </citation>
    <scope>NUCLEOTIDE SEQUENCE [LARGE SCALE GENOMIC DNA]</scope>
    <source>
        <strain evidence="8 9">DSM 43150</strain>
    </source>
</reference>
<dbReference type="PANTHER" id="PTHR37422">
    <property type="entry name" value="TEICHURONIC ACID BIOSYNTHESIS PROTEIN TUAE"/>
    <property type="match status" value="1"/>
</dbReference>
<feature type="transmembrane region" description="Helical" evidence="5">
    <location>
        <begin position="33"/>
        <end position="56"/>
    </location>
</feature>
<feature type="domain" description="O-antigen ligase-related" evidence="6">
    <location>
        <begin position="246"/>
        <end position="374"/>
    </location>
</feature>
<dbReference type="Proteomes" id="UP000590511">
    <property type="component" value="Unassembled WGS sequence"/>
</dbReference>
<feature type="transmembrane region" description="Helical" evidence="5">
    <location>
        <begin position="152"/>
        <end position="173"/>
    </location>
</feature>
<dbReference type="EMBL" id="JACHNC010000001">
    <property type="protein sequence ID" value="MBB4749934.1"/>
    <property type="molecule type" value="Genomic_DNA"/>
</dbReference>
<evidence type="ECO:0000259" key="6">
    <source>
        <dbReference type="Pfam" id="PF04932"/>
    </source>
</evidence>
<gene>
    <name evidence="7" type="ORF">Alo02nite_79230</name>
    <name evidence="8" type="ORF">BJ964_004095</name>
</gene>
<dbReference type="GO" id="GO:0016874">
    <property type="term" value="F:ligase activity"/>
    <property type="evidence" value="ECO:0007669"/>
    <property type="project" value="UniProtKB-KW"/>
</dbReference>
<dbReference type="AlphaFoldDB" id="A0A7W7HG63"/>
<feature type="transmembrane region" description="Helical" evidence="5">
    <location>
        <begin position="400"/>
        <end position="418"/>
    </location>
</feature>
<feature type="transmembrane region" description="Helical" evidence="5">
    <location>
        <begin position="263"/>
        <end position="279"/>
    </location>
</feature>
<evidence type="ECO:0000313" key="8">
    <source>
        <dbReference type="EMBL" id="MBB4749934.1"/>
    </source>
</evidence>
<comment type="subcellular location">
    <subcellularLocation>
        <location evidence="1">Membrane</location>
        <topology evidence="1">Multi-pass membrane protein</topology>
    </subcellularLocation>
</comment>
<feature type="transmembrane region" description="Helical" evidence="5">
    <location>
        <begin position="286"/>
        <end position="303"/>
    </location>
</feature>
<dbReference type="Pfam" id="PF04932">
    <property type="entry name" value="Wzy_C"/>
    <property type="match status" value="1"/>
</dbReference>
<reference evidence="7 10" key="2">
    <citation type="submission" date="2021-01" db="EMBL/GenBank/DDBJ databases">
        <title>Whole genome shotgun sequence of Actinoplanes lobatus NBRC 12513.</title>
        <authorList>
            <person name="Komaki H."/>
            <person name="Tamura T."/>
        </authorList>
    </citation>
    <scope>NUCLEOTIDE SEQUENCE [LARGE SCALE GENOMIC DNA]</scope>
    <source>
        <strain evidence="7 10">NBRC 12513</strain>
    </source>
</reference>
<feature type="transmembrane region" description="Helical" evidence="5">
    <location>
        <begin position="91"/>
        <end position="111"/>
    </location>
</feature>
<evidence type="ECO:0000256" key="5">
    <source>
        <dbReference type="SAM" id="Phobius"/>
    </source>
</evidence>
<dbReference type="EMBL" id="BOMP01000150">
    <property type="protein sequence ID" value="GIE45025.1"/>
    <property type="molecule type" value="Genomic_DNA"/>
</dbReference>
<feature type="transmembrane region" description="Helical" evidence="5">
    <location>
        <begin position="424"/>
        <end position="443"/>
    </location>
</feature>
<name>A0A7W7HG63_9ACTN</name>
<dbReference type="InterPro" id="IPR051533">
    <property type="entry name" value="WaaL-like"/>
</dbReference>
<feature type="transmembrane region" description="Helical" evidence="5">
    <location>
        <begin position="62"/>
        <end position="79"/>
    </location>
</feature>
<feature type="transmembrane region" description="Helical" evidence="5">
    <location>
        <begin position="123"/>
        <end position="140"/>
    </location>
</feature>
<keyword evidence="8" id="KW-0436">Ligase</keyword>
<sequence length="460" mass="50502">MTAPTQHHPVDLEPSLIAPGTYTSRRLRVRLDVAGVICLLFCLLYGLPATLIVPALTFAGRPALLLALALFAWWVLARLSPQLLMIGPQPLRWACLFYLMSILASCIAGMLRGLPTLEANGQTFTLLITFQFLGLILMAADGIANWARLRKIIQVFVWAAAFMSVVGLIQSLFEYDVAQHLVVPGLELKSDLADFQKRGDGLFRVAGTATHYIEFSTVLAMAVPFGLHFARFAKSRNSRIMFGVLTLVIAVAIPIAISRTGVVALGVAFLVMFITAWNWRVRYNLAVISIAVMGAMSVVRPGLLGTLKSMFLWVEADPSIEGRTKDYEYIAHWFSQRPWLGRGPGTLIPDLYIILDNQWLYTLVTCGIIGVLALATLHLTCIVLASVALRRSQSEEDRHLCAALIATQVLAIVVGGTFDSLGFTTFAFTLAALSGLCGAVWRFTHPRRTVRTSTVRRILG</sequence>
<evidence type="ECO:0000313" key="7">
    <source>
        <dbReference type="EMBL" id="GIE45025.1"/>
    </source>
</evidence>
<feature type="transmembrane region" description="Helical" evidence="5">
    <location>
        <begin position="240"/>
        <end position="257"/>
    </location>
</feature>
<dbReference type="InterPro" id="IPR007016">
    <property type="entry name" value="O-antigen_ligase-rel_domated"/>
</dbReference>
<evidence type="ECO:0000256" key="4">
    <source>
        <dbReference type="ARBA" id="ARBA00023136"/>
    </source>
</evidence>
<keyword evidence="3 5" id="KW-1133">Transmembrane helix</keyword>
<evidence type="ECO:0000313" key="10">
    <source>
        <dbReference type="Proteomes" id="UP000631312"/>
    </source>
</evidence>
<dbReference type="GO" id="GO:0016020">
    <property type="term" value="C:membrane"/>
    <property type="evidence" value="ECO:0007669"/>
    <property type="project" value="UniProtKB-SubCell"/>
</dbReference>
<protein>
    <submittedName>
        <fullName evidence="8">O-antigen ligase</fullName>
    </submittedName>
</protein>
<keyword evidence="4 5" id="KW-0472">Membrane</keyword>
<proteinExistence type="predicted"/>
<comment type="caution">
    <text evidence="8">The sequence shown here is derived from an EMBL/GenBank/DDBJ whole genome shotgun (WGS) entry which is preliminary data.</text>
</comment>
<dbReference type="PANTHER" id="PTHR37422:SF23">
    <property type="entry name" value="TEICHURONIC ACID BIOSYNTHESIS PROTEIN TUAE"/>
    <property type="match status" value="1"/>
</dbReference>
<evidence type="ECO:0000256" key="3">
    <source>
        <dbReference type="ARBA" id="ARBA00022989"/>
    </source>
</evidence>
<feature type="transmembrane region" description="Helical" evidence="5">
    <location>
        <begin position="212"/>
        <end position="233"/>
    </location>
</feature>
<keyword evidence="2 5" id="KW-0812">Transmembrane</keyword>
<dbReference type="Proteomes" id="UP000631312">
    <property type="component" value="Unassembled WGS sequence"/>
</dbReference>
<organism evidence="8 9">
    <name type="scientific">Actinoplanes lobatus</name>
    <dbReference type="NCBI Taxonomy" id="113568"/>
    <lineage>
        <taxon>Bacteria</taxon>
        <taxon>Bacillati</taxon>
        <taxon>Actinomycetota</taxon>
        <taxon>Actinomycetes</taxon>
        <taxon>Micromonosporales</taxon>
        <taxon>Micromonosporaceae</taxon>
        <taxon>Actinoplanes</taxon>
    </lineage>
</organism>
<evidence type="ECO:0000256" key="2">
    <source>
        <dbReference type="ARBA" id="ARBA00022692"/>
    </source>
</evidence>